<comment type="caution">
    <text evidence="2">The sequence shown here is derived from an EMBL/GenBank/DDBJ whole genome shotgun (WGS) entry which is preliminary data.</text>
</comment>
<feature type="region of interest" description="Disordered" evidence="1">
    <location>
        <begin position="636"/>
        <end position="706"/>
    </location>
</feature>
<evidence type="ECO:0000313" key="3">
    <source>
        <dbReference type="Proteomes" id="UP001311232"/>
    </source>
</evidence>
<feature type="compositionally biased region" description="Polar residues" evidence="1">
    <location>
        <begin position="659"/>
        <end position="669"/>
    </location>
</feature>
<feature type="compositionally biased region" description="Basic and acidic residues" evidence="1">
    <location>
        <begin position="691"/>
        <end position="706"/>
    </location>
</feature>
<protein>
    <submittedName>
        <fullName evidence="2">Uncharacterized protein</fullName>
    </submittedName>
</protein>
<gene>
    <name evidence="2" type="ORF">CRENBAI_022940</name>
</gene>
<evidence type="ECO:0000256" key="1">
    <source>
        <dbReference type="SAM" id="MobiDB-lite"/>
    </source>
</evidence>
<sequence length="812" mass="89826">MTGWVVAEHRTDASVQPADPNHTAVLTKTMSSSGEIQVITAETVKPGVDYFFTDLLPEPRIRVATANRNHNTSCDLVELLGDTMEPLLSSVLEKLPNKQFTDETMEAVVGNVVPEAIAQILEVEDVDSKRTENFNRLIVKHVMERNKSNFYSSKDPAVNDKQQITDMYRINAVAQEATDVKKQLIFRVCTPHLETKKIAIVNPLPLYKEGVSSVDSRTQETRSVKGPQTDREELDSSVQTEELADSYKEIKNQDHAAAPSTKPKSDFNGLKRKIKRFFTKYFSRHSGKVAPANLPEIPETSCTQDNPTLNNQVNDQKRSADTSPGEQFDLVDKDSDITPGEKWTPLGQDANITYVETFIPEDKVSEVTSVRKFVAEDQPAKVSQVQNVQPEPKFYETTHVEDFILEDEVSEISSVEECPLDNQMSAASVVKDVEIEVEFTDLSLPEFCPVVAETTVPQATAPADALVYEETQEPIADVKDEGKKASVSLLVHSLIAQAIQASNLCCSPEDLQAAHGRLLGKVWAKVQGEEIHVSSEEHPTLSQKIYDNIGKKMGCPREIVGAFLLLGNPILDKTVVTSFLKHLGKSEEKPLIMHLYSSVGKAIRKPFRQTGTECLKSIQPVVSPSNCVDTYSVGARGSETSGLEENSRGHHGADEALSDSGQDCASSAEITEDTTAEVPEAEQTAPLATSKQKENQQDTEDSKERKMAVKALISDLIWQIVEKSGQSYPKEQCDAICEHLFQKLWAEVEDRLSSMSPEKIKSLDKRIFRDLLVLPPYAEIRLSQSGTTNWSQEEGLSSVNRAAPTVPQCVDV</sequence>
<proteinExistence type="predicted"/>
<name>A0AAV9SA01_9TELE</name>
<feature type="compositionally biased region" description="Basic and acidic residues" evidence="1">
    <location>
        <begin position="217"/>
        <end position="231"/>
    </location>
</feature>
<feature type="region of interest" description="Disordered" evidence="1">
    <location>
        <begin position="290"/>
        <end position="336"/>
    </location>
</feature>
<feature type="region of interest" description="Disordered" evidence="1">
    <location>
        <begin position="211"/>
        <end position="240"/>
    </location>
</feature>
<reference evidence="2 3" key="1">
    <citation type="submission" date="2021-06" db="EMBL/GenBank/DDBJ databases">
        <authorList>
            <person name="Palmer J.M."/>
        </authorList>
    </citation>
    <scope>NUCLEOTIDE SEQUENCE [LARGE SCALE GENOMIC DNA]</scope>
    <source>
        <strain evidence="2 3">MEX-2019</strain>
        <tissue evidence="2">Muscle</tissue>
    </source>
</reference>
<accession>A0AAV9SA01</accession>
<feature type="compositionally biased region" description="Basic and acidic residues" evidence="1">
    <location>
        <begin position="645"/>
        <end position="654"/>
    </location>
</feature>
<dbReference type="AlphaFoldDB" id="A0AAV9SA01"/>
<keyword evidence="3" id="KW-1185">Reference proteome</keyword>
<feature type="compositionally biased region" description="Polar residues" evidence="1">
    <location>
        <begin position="300"/>
        <end position="314"/>
    </location>
</feature>
<dbReference type="Proteomes" id="UP001311232">
    <property type="component" value="Unassembled WGS sequence"/>
</dbReference>
<dbReference type="EMBL" id="JAHHUM010000644">
    <property type="protein sequence ID" value="KAK5618052.1"/>
    <property type="molecule type" value="Genomic_DNA"/>
</dbReference>
<evidence type="ECO:0000313" key="2">
    <source>
        <dbReference type="EMBL" id="KAK5618052.1"/>
    </source>
</evidence>
<organism evidence="2 3">
    <name type="scientific">Crenichthys baileyi</name>
    <name type="common">White River springfish</name>
    <dbReference type="NCBI Taxonomy" id="28760"/>
    <lineage>
        <taxon>Eukaryota</taxon>
        <taxon>Metazoa</taxon>
        <taxon>Chordata</taxon>
        <taxon>Craniata</taxon>
        <taxon>Vertebrata</taxon>
        <taxon>Euteleostomi</taxon>
        <taxon>Actinopterygii</taxon>
        <taxon>Neopterygii</taxon>
        <taxon>Teleostei</taxon>
        <taxon>Neoteleostei</taxon>
        <taxon>Acanthomorphata</taxon>
        <taxon>Ovalentaria</taxon>
        <taxon>Atherinomorphae</taxon>
        <taxon>Cyprinodontiformes</taxon>
        <taxon>Goodeidae</taxon>
        <taxon>Crenichthys</taxon>
    </lineage>
</organism>